<accession>A0ABT2ZJH5</accession>
<dbReference type="Proteomes" id="UP001652564">
    <property type="component" value="Unassembled WGS sequence"/>
</dbReference>
<feature type="transmembrane region" description="Helical" evidence="1">
    <location>
        <begin position="34"/>
        <end position="54"/>
    </location>
</feature>
<protein>
    <submittedName>
        <fullName evidence="2">Uncharacterized protein</fullName>
    </submittedName>
</protein>
<reference evidence="2 3" key="1">
    <citation type="submission" date="2022-10" db="EMBL/GenBank/DDBJ databases">
        <title>Defluviimonas sp. nov., isolated from ocean surface sediments.</title>
        <authorList>
            <person name="He W."/>
            <person name="Wang L."/>
            <person name="Zhang D.-F."/>
        </authorList>
    </citation>
    <scope>NUCLEOTIDE SEQUENCE [LARGE SCALE GENOMIC DNA]</scope>
    <source>
        <strain evidence="2 3">WL0050</strain>
    </source>
</reference>
<keyword evidence="1" id="KW-0472">Membrane</keyword>
<comment type="caution">
    <text evidence="2">The sequence shown here is derived from an EMBL/GenBank/DDBJ whole genome shotgun (WGS) entry which is preliminary data.</text>
</comment>
<sequence length="57" mass="5521">MPRVLLILVLVLVAAALTIAAAAAVSATGLVPPAIAALSGVALMALALLVRFLGGKS</sequence>
<dbReference type="EMBL" id="JAOWKZ010000001">
    <property type="protein sequence ID" value="MCV2871274.1"/>
    <property type="molecule type" value="Genomic_DNA"/>
</dbReference>
<evidence type="ECO:0000313" key="2">
    <source>
        <dbReference type="EMBL" id="MCV2871274.1"/>
    </source>
</evidence>
<name>A0ABT2ZJH5_9RHOB</name>
<dbReference type="RefSeq" id="WP_263738455.1">
    <property type="nucleotide sequence ID" value="NZ_JAOWKZ010000001.1"/>
</dbReference>
<proteinExistence type="predicted"/>
<keyword evidence="3" id="KW-1185">Reference proteome</keyword>
<evidence type="ECO:0000256" key="1">
    <source>
        <dbReference type="SAM" id="Phobius"/>
    </source>
</evidence>
<organism evidence="2 3">
    <name type="scientific">Albidovulum litorale</name>
    <dbReference type="NCBI Taxonomy" id="2984134"/>
    <lineage>
        <taxon>Bacteria</taxon>
        <taxon>Pseudomonadati</taxon>
        <taxon>Pseudomonadota</taxon>
        <taxon>Alphaproteobacteria</taxon>
        <taxon>Rhodobacterales</taxon>
        <taxon>Paracoccaceae</taxon>
        <taxon>Albidovulum</taxon>
    </lineage>
</organism>
<keyword evidence="1" id="KW-1133">Transmembrane helix</keyword>
<evidence type="ECO:0000313" key="3">
    <source>
        <dbReference type="Proteomes" id="UP001652564"/>
    </source>
</evidence>
<keyword evidence="1" id="KW-0812">Transmembrane</keyword>
<gene>
    <name evidence="2" type="ORF">OEZ71_03080</name>
</gene>